<feature type="region of interest" description="Disordered" evidence="1">
    <location>
        <begin position="17"/>
        <end position="51"/>
    </location>
</feature>
<accession>A0A3A9ZIY7</accession>
<gene>
    <name evidence="2" type="ORF">D7223_13425</name>
</gene>
<evidence type="ECO:0000256" key="1">
    <source>
        <dbReference type="SAM" id="MobiDB-lite"/>
    </source>
</evidence>
<sequence length="238" mass="24551">MLPLLGTVALSAACTTGEEPAAPAPPATTAPATASATADPTGTPSASAPTTVTIPTSAFVELPEELLRMPRRATPVEQALPTLCAEEFGTGGRQVTAAAAMTVTYKKPGEPDSNVPQGIIHQTLFTFSADGAPAYLRRLDAAVKACPSYTRGDSTIKVKVEALPGIGDEAVLVTRTWPQTSLNGEPTGGTATSQIAVVRSDEVVTVLGDQGWEGTSGDPAVLDRVTRDAVRAIDAWQR</sequence>
<organism evidence="2 3">
    <name type="scientific">Micromonospora endolithica</name>
    <dbReference type="NCBI Taxonomy" id="230091"/>
    <lineage>
        <taxon>Bacteria</taxon>
        <taxon>Bacillati</taxon>
        <taxon>Actinomycetota</taxon>
        <taxon>Actinomycetes</taxon>
        <taxon>Micromonosporales</taxon>
        <taxon>Micromonosporaceae</taxon>
        <taxon>Micromonospora</taxon>
    </lineage>
</organism>
<evidence type="ECO:0000313" key="2">
    <source>
        <dbReference type="EMBL" id="RKN47744.1"/>
    </source>
</evidence>
<evidence type="ECO:0008006" key="4">
    <source>
        <dbReference type="Google" id="ProtNLM"/>
    </source>
</evidence>
<proteinExistence type="predicted"/>
<name>A0A3A9ZIY7_9ACTN</name>
<protein>
    <recommendedName>
        <fullName evidence="4">Sensor domain-containing protein</fullName>
    </recommendedName>
</protein>
<feature type="compositionally biased region" description="Low complexity" evidence="1">
    <location>
        <begin position="29"/>
        <end position="51"/>
    </location>
</feature>
<reference evidence="2 3" key="1">
    <citation type="journal article" date="2004" name="Syst. Appl. Microbiol.">
        <title>Cryptoendolithic actinomycetes from antarctic sandstone rock samples: Micromonospora endolithica sp. nov. and two isolates related to Micromonospora coerulea Jensen 1932.</title>
        <authorList>
            <person name="Hirsch P."/>
            <person name="Mevs U."/>
            <person name="Kroppenstedt R.M."/>
            <person name="Schumann P."/>
            <person name="Stackebrandt E."/>
        </authorList>
    </citation>
    <scope>NUCLEOTIDE SEQUENCE [LARGE SCALE GENOMIC DNA]</scope>
    <source>
        <strain evidence="2 3">JCM 12677</strain>
    </source>
</reference>
<keyword evidence="3" id="KW-1185">Reference proteome</keyword>
<comment type="caution">
    <text evidence="2">The sequence shown here is derived from an EMBL/GenBank/DDBJ whole genome shotgun (WGS) entry which is preliminary data.</text>
</comment>
<dbReference type="AlphaFoldDB" id="A0A3A9ZIY7"/>
<dbReference type="Proteomes" id="UP000281726">
    <property type="component" value="Unassembled WGS sequence"/>
</dbReference>
<evidence type="ECO:0000313" key="3">
    <source>
        <dbReference type="Proteomes" id="UP000281726"/>
    </source>
</evidence>
<dbReference type="EMBL" id="RBAK01000004">
    <property type="protein sequence ID" value="RKN47744.1"/>
    <property type="molecule type" value="Genomic_DNA"/>
</dbReference>